<evidence type="ECO:0000256" key="9">
    <source>
        <dbReference type="PROSITE-ProRule" id="PRU10141"/>
    </source>
</evidence>
<keyword evidence="13" id="KW-1185">Reference proteome</keyword>
<evidence type="ECO:0000256" key="3">
    <source>
        <dbReference type="ARBA" id="ARBA00022679"/>
    </source>
</evidence>
<evidence type="ECO:0000256" key="10">
    <source>
        <dbReference type="RuleBase" id="RU000304"/>
    </source>
</evidence>
<dbReference type="Gene3D" id="3.30.200.20">
    <property type="entry name" value="Phosphorylase Kinase, domain 1"/>
    <property type="match status" value="1"/>
</dbReference>
<dbReference type="EC" id="2.7.11.1" evidence="1"/>
<dbReference type="SMART" id="SM00220">
    <property type="entry name" value="S_TKc"/>
    <property type="match status" value="1"/>
</dbReference>
<protein>
    <recommendedName>
        <fullName evidence="1">non-specific serine/threonine protein kinase</fullName>
        <ecNumber evidence="1">2.7.11.1</ecNumber>
    </recommendedName>
</protein>
<evidence type="ECO:0000256" key="2">
    <source>
        <dbReference type="ARBA" id="ARBA00022527"/>
    </source>
</evidence>
<proteinExistence type="inferred from homology"/>
<dbReference type="InterPro" id="IPR017441">
    <property type="entry name" value="Protein_kinase_ATP_BS"/>
</dbReference>
<dbReference type="InterPro" id="IPR051334">
    <property type="entry name" value="SRPK"/>
</dbReference>
<accession>A0A7S9KTZ2</accession>
<dbReference type="GO" id="GO:0005737">
    <property type="term" value="C:cytoplasm"/>
    <property type="evidence" value="ECO:0007669"/>
    <property type="project" value="TreeGrafter"/>
</dbReference>
<dbReference type="PANTHER" id="PTHR47634:SF9">
    <property type="entry name" value="PROTEIN KINASE DOMAIN-CONTAINING PROTEIN-RELATED"/>
    <property type="match status" value="1"/>
</dbReference>
<evidence type="ECO:0000256" key="5">
    <source>
        <dbReference type="ARBA" id="ARBA00022777"/>
    </source>
</evidence>
<comment type="similarity">
    <text evidence="10">Belongs to the protein kinase superfamily.</text>
</comment>
<feature type="domain" description="Protein kinase" evidence="11">
    <location>
        <begin position="94"/>
        <end position="478"/>
    </location>
</feature>
<keyword evidence="5" id="KW-0418">Kinase</keyword>
<organism evidence="12 13">
    <name type="scientific">Epichloe festucae (strain Fl1)</name>
    <dbReference type="NCBI Taxonomy" id="877507"/>
    <lineage>
        <taxon>Eukaryota</taxon>
        <taxon>Fungi</taxon>
        <taxon>Dikarya</taxon>
        <taxon>Ascomycota</taxon>
        <taxon>Pezizomycotina</taxon>
        <taxon>Sordariomycetes</taxon>
        <taxon>Hypocreomycetidae</taxon>
        <taxon>Hypocreales</taxon>
        <taxon>Clavicipitaceae</taxon>
        <taxon>Epichloe</taxon>
    </lineage>
</organism>
<dbReference type="EMBL" id="CP031388">
    <property type="protein sequence ID" value="QPH03749.1"/>
    <property type="molecule type" value="Genomic_DNA"/>
</dbReference>
<dbReference type="Gene3D" id="1.10.510.10">
    <property type="entry name" value="Transferase(Phosphotransferase) domain 1"/>
    <property type="match status" value="1"/>
</dbReference>
<dbReference type="OrthoDB" id="5979581at2759"/>
<dbReference type="PROSITE" id="PS50011">
    <property type="entry name" value="PROTEIN_KINASE_DOM"/>
    <property type="match status" value="1"/>
</dbReference>
<evidence type="ECO:0000256" key="6">
    <source>
        <dbReference type="ARBA" id="ARBA00022840"/>
    </source>
</evidence>
<evidence type="ECO:0000256" key="8">
    <source>
        <dbReference type="ARBA" id="ARBA00048679"/>
    </source>
</evidence>
<dbReference type="Proteomes" id="UP000594364">
    <property type="component" value="Chromosome 4"/>
</dbReference>
<dbReference type="InterPro" id="IPR000719">
    <property type="entry name" value="Prot_kinase_dom"/>
</dbReference>
<keyword evidence="2 10" id="KW-0723">Serine/threonine-protein kinase</keyword>
<evidence type="ECO:0000256" key="4">
    <source>
        <dbReference type="ARBA" id="ARBA00022741"/>
    </source>
</evidence>
<evidence type="ECO:0000313" key="12">
    <source>
        <dbReference type="EMBL" id="QPH03749.1"/>
    </source>
</evidence>
<evidence type="ECO:0000259" key="11">
    <source>
        <dbReference type="PROSITE" id="PS50011"/>
    </source>
</evidence>
<keyword evidence="4 9" id="KW-0547">Nucleotide-binding</keyword>
<dbReference type="GO" id="GO:0005524">
    <property type="term" value="F:ATP binding"/>
    <property type="evidence" value="ECO:0007669"/>
    <property type="project" value="UniProtKB-UniRule"/>
</dbReference>
<keyword evidence="3" id="KW-0808">Transferase</keyword>
<dbReference type="InterPro" id="IPR008271">
    <property type="entry name" value="Ser/Thr_kinase_AS"/>
</dbReference>
<dbReference type="GO" id="GO:0000245">
    <property type="term" value="P:spliceosomal complex assembly"/>
    <property type="evidence" value="ECO:0007669"/>
    <property type="project" value="TreeGrafter"/>
</dbReference>
<comment type="catalytic activity">
    <reaction evidence="8">
        <text>L-seryl-[protein] + ATP = O-phospho-L-seryl-[protein] + ADP + H(+)</text>
        <dbReference type="Rhea" id="RHEA:17989"/>
        <dbReference type="Rhea" id="RHEA-COMP:9863"/>
        <dbReference type="Rhea" id="RHEA-COMP:11604"/>
        <dbReference type="ChEBI" id="CHEBI:15378"/>
        <dbReference type="ChEBI" id="CHEBI:29999"/>
        <dbReference type="ChEBI" id="CHEBI:30616"/>
        <dbReference type="ChEBI" id="CHEBI:83421"/>
        <dbReference type="ChEBI" id="CHEBI:456216"/>
        <dbReference type="EC" id="2.7.11.1"/>
    </reaction>
</comment>
<dbReference type="GO" id="GO:0050684">
    <property type="term" value="P:regulation of mRNA processing"/>
    <property type="evidence" value="ECO:0007669"/>
    <property type="project" value="TreeGrafter"/>
</dbReference>
<reference evidence="12 13" key="1">
    <citation type="journal article" date="2018" name="PLoS Genet.">
        <title>Repeat elements organise 3D genome structure and mediate transcription in the filamentous fungus Epichloe festucae.</title>
        <authorList>
            <person name="Winter D.J."/>
            <person name="Ganley A.R.D."/>
            <person name="Young C.A."/>
            <person name="Liachko I."/>
            <person name="Schardl C.L."/>
            <person name="Dupont P.Y."/>
            <person name="Berry D."/>
            <person name="Ram A."/>
            <person name="Scott B."/>
            <person name="Cox M.P."/>
        </authorList>
    </citation>
    <scope>NUCLEOTIDE SEQUENCE [LARGE SCALE GENOMIC DNA]</scope>
    <source>
        <strain evidence="12 13">Fl1</strain>
    </source>
</reference>
<gene>
    <name evidence="12" type="ORF">C2857_000112</name>
</gene>
<dbReference type="PROSITE" id="PS00108">
    <property type="entry name" value="PROTEIN_KINASE_ST"/>
    <property type="match status" value="1"/>
</dbReference>
<comment type="catalytic activity">
    <reaction evidence="7">
        <text>L-threonyl-[protein] + ATP = O-phospho-L-threonyl-[protein] + ADP + H(+)</text>
        <dbReference type="Rhea" id="RHEA:46608"/>
        <dbReference type="Rhea" id="RHEA-COMP:11060"/>
        <dbReference type="Rhea" id="RHEA-COMP:11605"/>
        <dbReference type="ChEBI" id="CHEBI:15378"/>
        <dbReference type="ChEBI" id="CHEBI:30013"/>
        <dbReference type="ChEBI" id="CHEBI:30616"/>
        <dbReference type="ChEBI" id="CHEBI:61977"/>
        <dbReference type="ChEBI" id="CHEBI:456216"/>
        <dbReference type="EC" id="2.7.11.1"/>
    </reaction>
</comment>
<evidence type="ECO:0000256" key="7">
    <source>
        <dbReference type="ARBA" id="ARBA00047899"/>
    </source>
</evidence>
<dbReference type="AlphaFoldDB" id="A0A7S9KTZ2"/>
<dbReference type="GO" id="GO:0005634">
    <property type="term" value="C:nucleus"/>
    <property type="evidence" value="ECO:0007669"/>
    <property type="project" value="TreeGrafter"/>
</dbReference>
<name>A0A7S9KTZ2_EPIFF</name>
<keyword evidence="6 9" id="KW-0067">ATP-binding</keyword>
<dbReference type="PANTHER" id="PTHR47634">
    <property type="entry name" value="PROTEIN KINASE DOMAIN-CONTAINING PROTEIN-RELATED"/>
    <property type="match status" value="1"/>
</dbReference>
<dbReference type="PROSITE" id="PS00107">
    <property type="entry name" value="PROTEIN_KINASE_ATP"/>
    <property type="match status" value="1"/>
</dbReference>
<dbReference type="Pfam" id="PF00069">
    <property type="entry name" value="Pkinase"/>
    <property type="match status" value="2"/>
</dbReference>
<dbReference type="GO" id="GO:0004674">
    <property type="term" value="F:protein serine/threonine kinase activity"/>
    <property type="evidence" value="ECO:0007669"/>
    <property type="project" value="UniProtKB-KW"/>
</dbReference>
<dbReference type="InterPro" id="IPR011009">
    <property type="entry name" value="Kinase-like_dom_sf"/>
</dbReference>
<sequence length="482" mass="55519">MLPYKLYSPSETAQVMIRLLTISCRPRGRTISSWFYHHATCKFRMRRRRSLSSQATPSPEILPPGTPVDEEKIPGFNFRHFYPANPGDILLNRYQLDAKIGWGSTSTVWLAHYTSGFRRRKRYVAVKICNCDATNEDMTYELDMNVHLALTDSKHRGRGVLATAIEGAKVKSPRGDTHLALVFEPLREPLWLFRKRIAQQEKTIFEILPLFKTYIRILLEGLDYMHTQAHVIHTDLKLDNIMIAIEDQSTIDNFIQGQATHPMARKHVGDYTIYRCHNDFGPILKAAGNLIPHITDFGLSQRGDKPEPLIHPIQPDEYRAPEVLLGIGWSYSADIWNFGVMIWDLLAGRSLFSQPRTQQYSATQHLADMIALMGDVPHSLIKRERNMRHWRWSPAAMNPNGQLSSNAAEYFGGQFFNEDGSFIRNDLISQARTLENEIPECILEEQREELFLKFVRRMICWVPEERATASELLRDPWLDPGT</sequence>
<dbReference type="SUPFAM" id="SSF56112">
    <property type="entry name" value="Protein kinase-like (PK-like)"/>
    <property type="match status" value="1"/>
</dbReference>
<evidence type="ECO:0000313" key="13">
    <source>
        <dbReference type="Proteomes" id="UP000594364"/>
    </source>
</evidence>
<feature type="binding site" evidence="9">
    <location>
        <position position="127"/>
    </location>
    <ligand>
        <name>ATP</name>
        <dbReference type="ChEBI" id="CHEBI:30616"/>
    </ligand>
</feature>
<evidence type="ECO:0000256" key="1">
    <source>
        <dbReference type="ARBA" id="ARBA00012513"/>
    </source>
</evidence>